<dbReference type="EMBL" id="KV784369">
    <property type="protein sequence ID" value="OEU11164.1"/>
    <property type="molecule type" value="Genomic_DNA"/>
</dbReference>
<sequence length="223" mass="24244">MKLSSIVASTLALCSLPSSTKAEADTRQNLRHNNNEKNERDLEFGTLADLVEIFGVPREADIKAECTPVGQAPYQYVVYTAVTYTDEFFVGSPYDFSDVSSLVSLEANFTTAYNQETGGCPNYENASKEVKQSLVLAANLSNKQYLLGSQVISNAFNFVCGTNNAAITFSGNFDQPGAVPELFRYATNNNNNNDEPNDQDQCACDGPLSTTFANAYDTLLLSS</sequence>
<organism evidence="2 3">
    <name type="scientific">Fragilariopsis cylindrus CCMP1102</name>
    <dbReference type="NCBI Taxonomy" id="635003"/>
    <lineage>
        <taxon>Eukaryota</taxon>
        <taxon>Sar</taxon>
        <taxon>Stramenopiles</taxon>
        <taxon>Ochrophyta</taxon>
        <taxon>Bacillariophyta</taxon>
        <taxon>Bacillariophyceae</taxon>
        <taxon>Bacillariophycidae</taxon>
        <taxon>Bacillariales</taxon>
        <taxon>Bacillariaceae</taxon>
        <taxon>Fragilariopsis</taxon>
    </lineage>
</organism>
<reference evidence="2 3" key="1">
    <citation type="submission" date="2016-09" db="EMBL/GenBank/DDBJ databases">
        <title>Extensive genetic diversity and differential bi-allelic expression allows diatom success in the polar Southern Ocean.</title>
        <authorList>
            <consortium name="DOE Joint Genome Institute"/>
            <person name="Mock T."/>
            <person name="Otillar R.P."/>
            <person name="Strauss J."/>
            <person name="Dupont C."/>
            <person name="Frickenhaus S."/>
            <person name="Maumus F."/>
            <person name="Mcmullan M."/>
            <person name="Sanges R."/>
            <person name="Schmutz J."/>
            <person name="Toseland A."/>
            <person name="Valas R."/>
            <person name="Veluchamy A."/>
            <person name="Ward B.J."/>
            <person name="Allen A."/>
            <person name="Barry K."/>
            <person name="Falciatore A."/>
            <person name="Ferrante M."/>
            <person name="Fortunato A.E."/>
            <person name="Gloeckner G."/>
            <person name="Gruber A."/>
            <person name="Hipkin R."/>
            <person name="Janech M."/>
            <person name="Kroth P."/>
            <person name="Leese F."/>
            <person name="Lindquist E."/>
            <person name="Lyon B.R."/>
            <person name="Martin J."/>
            <person name="Mayer C."/>
            <person name="Parker M."/>
            <person name="Quesneville H."/>
            <person name="Raymond J."/>
            <person name="Uhlig C."/>
            <person name="Valentin K.U."/>
            <person name="Worden A.Z."/>
            <person name="Armbrust E.V."/>
            <person name="Bowler C."/>
            <person name="Green B."/>
            <person name="Moulton V."/>
            <person name="Van Oosterhout C."/>
            <person name="Grigoriev I."/>
        </authorList>
    </citation>
    <scope>NUCLEOTIDE SEQUENCE [LARGE SCALE GENOMIC DNA]</scope>
    <source>
        <strain evidence="2 3">CCMP1102</strain>
    </source>
</reference>
<protein>
    <submittedName>
        <fullName evidence="2">Uncharacterized protein</fullName>
    </submittedName>
</protein>
<dbReference type="Proteomes" id="UP000095751">
    <property type="component" value="Unassembled WGS sequence"/>
</dbReference>
<feature type="signal peptide" evidence="1">
    <location>
        <begin position="1"/>
        <end position="22"/>
    </location>
</feature>
<keyword evidence="1" id="KW-0732">Signal</keyword>
<evidence type="ECO:0000256" key="1">
    <source>
        <dbReference type="SAM" id="SignalP"/>
    </source>
</evidence>
<dbReference type="InParanoid" id="A0A1E7EZA9"/>
<accession>A0A1E7EZA9</accession>
<proteinExistence type="predicted"/>
<feature type="chain" id="PRO_5009192434" evidence="1">
    <location>
        <begin position="23"/>
        <end position="223"/>
    </location>
</feature>
<dbReference type="AlphaFoldDB" id="A0A1E7EZA9"/>
<gene>
    <name evidence="2" type="ORF">FRACYDRAFT_270929</name>
</gene>
<evidence type="ECO:0000313" key="2">
    <source>
        <dbReference type="EMBL" id="OEU11164.1"/>
    </source>
</evidence>
<evidence type="ECO:0000313" key="3">
    <source>
        <dbReference type="Proteomes" id="UP000095751"/>
    </source>
</evidence>
<keyword evidence="3" id="KW-1185">Reference proteome</keyword>
<dbReference type="KEGG" id="fcy:FRACYDRAFT_270929"/>
<name>A0A1E7EZA9_9STRA</name>